<keyword evidence="2" id="KW-0812">Transmembrane</keyword>
<feature type="transmembrane region" description="Helical" evidence="2">
    <location>
        <begin position="31"/>
        <end position="51"/>
    </location>
</feature>
<dbReference type="PROSITE" id="PS51123">
    <property type="entry name" value="OMPA_2"/>
    <property type="match status" value="1"/>
</dbReference>
<name>A0A2T6BN74_9RHOB</name>
<dbReference type="PANTHER" id="PTHR30329">
    <property type="entry name" value="STATOR ELEMENT OF FLAGELLAR MOTOR COMPLEX"/>
    <property type="match status" value="1"/>
</dbReference>
<dbReference type="SUPFAM" id="SSF103088">
    <property type="entry name" value="OmpA-like"/>
    <property type="match status" value="1"/>
</dbReference>
<evidence type="ECO:0000259" key="3">
    <source>
        <dbReference type="PROSITE" id="PS51123"/>
    </source>
</evidence>
<dbReference type="OrthoDB" id="189250at2"/>
<dbReference type="InterPro" id="IPR006665">
    <property type="entry name" value="OmpA-like"/>
</dbReference>
<keyword evidence="2" id="KW-1133">Transmembrane helix</keyword>
<dbReference type="Pfam" id="PF00691">
    <property type="entry name" value="OmpA"/>
    <property type="match status" value="1"/>
</dbReference>
<comment type="caution">
    <text evidence="4">The sequence shown here is derived from an EMBL/GenBank/DDBJ whole genome shotgun (WGS) entry which is preliminary data.</text>
</comment>
<keyword evidence="1 2" id="KW-0472">Membrane</keyword>
<accession>A0A2T6BN74</accession>
<dbReference type="InterPro" id="IPR036737">
    <property type="entry name" value="OmpA-like_sf"/>
</dbReference>
<keyword evidence="5" id="KW-1185">Reference proteome</keyword>
<dbReference type="AlphaFoldDB" id="A0A2T6BN74"/>
<evidence type="ECO:0000313" key="5">
    <source>
        <dbReference type="Proteomes" id="UP000243978"/>
    </source>
</evidence>
<dbReference type="PANTHER" id="PTHR30329:SF21">
    <property type="entry name" value="LIPOPROTEIN YIAD-RELATED"/>
    <property type="match status" value="1"/>
</dbReference>
<sequence length="323" mass="33478">MFRNDSARYRREGLSLMQAKRLAEGPPDASAKYLIAGLAIVATGCLAYLGAQHAASTLASDRVAIAELDTTPSAALDTPAPAITVDAPVAATDTQTADAGDLIAALTVAPQVPLVPEAESTTSAPLLDTSIPAPETVSVETAEVTIDTTSPSLEPQVPVAEVEPVAEQVAEQPVAPDEGLEVAALDSDVPQDDAAQDPALSCVAELRQAARESTIYFNVGSAQLTGADLARISRVGRLAETCPGTVVQVTGHSDSTGNDLINLDLSWQRADNTVTALAQIGVDTSNMEPVGFGARAPLSQGDASDEDRNRRVEFIVLKKTEGN</sequence>
<proteinExistence type="predicted"/>
<organism evidence="4 5">
    <name type="scientific">Litoreibacter ponti</name>
    <dbReference type="NCBI Taxonomy" id="1510457"/>
    <lineage>
        <taxon>Bacteria</taxon>
        <taxon>Pseudomonadati</taxon>
        <taxon>Pseudomonadota</taxon>
        <taxon>Alphaproteobacteria</taxon>
        <taxon>Rhodobacterales</taxon>
        <taxon>Roseobacteraceae</taxon>
        <taxon>Litoreibacter</taxon>
    </lineage>
</organism>
<evidence type="ECO:0000256" key="1">
    <source>
        <dbReference type="PROSITE-ProRule" id="PRU00473"/>
    </source>
</evidence>
<dbReference type="Proteomes" id="UP000243978">
    <property type="component" value="Unassembled WGS sequence"/>
</dbReference>
<dbReference type="EMBL" id="QBKS01000001">
    <property type="protein sequence ID" value="PTX57484.1"/>
    <property type="molecule type" value="Genomic_DNA"/>
</dbReference>
<evidence type="ECO:0000313" key="4">
    <source>
        <dbReference type="EMBL" id="PTX57484.1"/>
    </source>
</evidence>
<dbReference type="GO" id="GO:0016020">
    <property type="term" value="C:membrane"/>
    <property type="evidence" value="ECO:0007669"/>
    <property type="project" value="UniProtKB-UniRule"/>
</dbReference>
<dbReference type="RefSeq" id="WP_107845579.1">
    <property type="nucleotide sequence ID" value="NZ_QBKS01000001.1"/>
</dbReference>
<gene>
    <name evidence="4" type="ORF">C8N43_2154</name>
</gene>
<reference evidence="4 5" key="1">
    <citation type="submission" date="2018-04" db="EMBL/GenBank/DDBJ databases">
        <title>Genomic Encyclopedia of Archaeal and Bacterial Type Strains, Phase II (KMG-II): from individual species to whole genera.</title>
        <authorList>
            <person name="Goeker M."/>
        </authorList>
    </citation>
    <scope>NUCLEOTIDE SEQUENCE [LARGE SCALE GENOMIC DNA]</scope>
    <source>
        <strain evidence="4 5">DSM 100977</strain>
    </source>
</reference>
<feature type="domain" description="OmpA-like" evidence="3">
    <location>
        <begin position="204"/>
        <end position="320"/>
    </location>
</feature>
<evidence type="ECO:0000256" key="2">
    <source>
        <dbReference type="SAM" id="Phobius"/>
    </source>
</evidence>
<dbReference type="CDD" id="cd07185">
    <property type="entry name" value="OmpA_C-like"/>
    <property type="match status" value="1"/>
</dbReference>
<dbReference type="Gene3D" id="3.30.1330.60">
    <property type="entry name" value="OmpA-like domain"/>
    <property type="match status" value="1"/>
</dbReference>
<dbReference type="InterPro" id="IPR050330">
    <property type="entry name" value="Bact_OuterMem_StrucFunc"/>
</dbReference>
<protein>
    <submittedName>
        <fullName evidence="4">OmpA family protein</fullName>
    </submittedName>
</protein>